<dbReference type="InterPro" id="IPR027417">
    <property type="entry name" value="P-loop_NTPase"/>
</dbReference>
<feature type="domain" description="AAA+ ATPase" evidence="2">
    <location>
        <begin position="336"/>
        <end position="514"/>
    </location>
</feature>
<reference evidence="4 5" key="1">
    <citation type="journal article" date="2006" name="Appl. Environ. Microbiol.">
        <title>Genome sequence of the chemolithoautotrophic nitrite-oxidizing bacterium Nitrobacter winogradskyi Nb-255.</title>
        <authorList>
            <person name="Starkenburg S.R."/>
            <person name="Chain P.S."/>
            <person name="Sayavedra-Soto L.A."/>
            <person name="Hauser L."/>
            <person name="Land M.L."/>
            <person name="Larimer F.W."/>
            <person name="Malfatti S.A."/>
            <person name="Klotz M.G."/>
            <person name="Bottomley P.J."/>
            <person name="Arp D.J."/>
            <person name="Hickey W.J."/>
        </authorList>
    </citation>
    <scope>NUCLEOTIDE SEQUENCE [LARGE SCALE GENOMIC DNA]</scope>
    <source>
        <strain evidence="5">ATCC 25391 / DSM 10237 / CIP 104748 / NCIMB 11846 / Nb-255</strain>
    </source>
</reference>
<dbReference type="Pfam" id="PF08707">
    <property type="entry name" value="PriCT_2"/>
    <property type="match status" value="1"/>
</dbReference>
<name>Q3SS51_NITWN</name>
<dbReference type="Proteomes" id="UP000002531">
    <property type="component" value="Chromosome"/>
</dbReference>
<dbReference type="KEGG" id="nwi:Nwi_1629"/>
<dbReference type="CDD" id="cd04859">
    <property type="entry name" value="Prim_Pol"/>
    <property type="match status" value="1"/>
</dbReference>
<dbReference type="GO" id="GO:0016817">
    <property type="term" value="F:hydrolase activity, acting on acid anhydrides"/>
    <property type="evidence" value="ECO:0007669"/>
    <property type="project" value="InterPro"/>
</dbReference>
<dbReference type="Gene3D" id="1.10.10.10">
    <property type="entry name" value="Winged helix-like DNA-binding domain superfamily/Winged helix DNA-binding domain"/>
    <property type="match status" value="1"/>
</dbReference>
<keyword evidence="5" id="KW-1185">Reference proteome</keyword>
<sequence length="666" mass="72571">MNNSLYPQAADCASLQYYKSNGAALVPIPAGSKIATGIISSFKHDWSRNPEQIDKWARENPGCNFGVVAFASNLIIVDIDTKGDNGREEAWALWAELCASWGLPAALVPHVQSPSGGWHVYCTVPDGVDAATLRQPDAIKGRINIRCIGYTVAAGSYYDGRPYQLMPGAPPPHPAPEGLIQHCSGGTRKVTEHRSRQGEHSLRDVRSMLAWMNERDAFDSYEDWISIGQALKICFWDDGLELWESVTVAGRYSCDQKWETFKDTDDGNAVTLATWFQRARKAGWQLAASEMFGSVASIGSPSLAPTTPRAALLKSSAEFLEGFVPPDYILDGVLQRGFCYSMTAKTGTGKTAVAMCFSAHVATGRSLNGLSVSQGDVIYLAGENPTDIQMRWLGLTQEMRIDPQTVPVYFLPGVISVSQNVAAIEQEVKERALQPMLVVVDTAAAYFEGDNENDNVQQGNNARLLRSLTNLPGRPCVLILCHPTKRAADDDLMPRGGGAFLNEVDGNIALKANDTIIGAEVQGKFRGPAFSPLAFKLDAVREHPLLKDSKGRSIPTVIARAIGEGEMASNHATQERDENKLLRLLEQHPKASLQELATLLGGAGKSKVNRLVQKLIDTKLIRREGRKIVLTQIGQKELNDLEPVVSPSFRTPFPGVSFPPLPPIKN</sequence>
<dbReference type="SMART" id="SM00382">
    <property type="entry name" value="AAA"/>
    <property type="match status" value="1"/>
</dbReference>
<dbReference type="SMART" id="SM00943">
    <property type="entry name" value="Prim-Pol"/>
    <property type="match status" value="1"/>
</dbReference>
<evidence type="ECO:0000256" key="1">
    <source>
        <dbReference type="ARBA" id="ARBA00023125"/>
    </source>
</evidence>
<dbReference type="Pfam" id="PF13481">
    <property type="entry name" value="AAA_25"/>
    <property type="match status" value="1"/>
</dbReference>
<proteinExistence type="predicted"/>
<organism evidence="4 5">
    <name type="scientific">Nitrobacter winogradskyi (strain ATCC 25391 / DSM 10237 / CIP 104748 / NCIMB 11846 / Nb-255)</name>
    <dbReference type="NCBI Taxonomy" id="323098"/>
    <lineage>
        <taxon>Bacteria</taxon>
        <taxon>Pseudomonadati</taxon>
        <taxon>Pseudomonadota</taxon>
        <taxon>Alphaproteobacteria</taxon>
        <taxon>Hyphomicrobiales</taxon>
        <taxon>Nitrobacteraceae</taxon>
        <taxon>Nitrobacter</taxon>
    </lineage>
</organism>
<accession>Q3SS51</accession>
<dbReference type="GO" id="GO:0003677">
    <property type="term" value="F:DNA binding"/>
    <property type="evidence" value="ECO:0007669"/>
    <property type="project" value="UniProtKB-KW"/>
</dbReference>
<dbReference type="HOGENOM" id="CLU_412090_0_0_5"/>
<dbReference type="Pfam" id="PF09250">
    <property type="entry name" value="Prim-Pol"/>
    <property type="match status" value="1"/>
</dbReference>
<dbReference type="InterPro" id="IPR036388">
    <property type="entry name" value="WH-like_DNA-bd_sf"/>
</dbReference>
<dbReference type="STRING" id="323098.Nwi_1629"/>
<evidence type="ECO:0000259" key="3">
    <source>
        <dbReference type="SMART" id="SM00943"/>
    </source>
</evidence>
<evidence type="ECO:0000313" key="5">
    <source>
        <dbReference type="Proteomes" id="UP000002531"/>
    </source>
</evidence>
<dbReference type="InterPro" id="IPR014819">
    <property type="entry name" value="PriCT_2"/>
</dbReference>
<dbReference type="OrthoDB" id="8215052at2"/>
<dbReference type="InterPro" id="IPR036390">
    <property type="entry name" value="WH_DNA-bd_sf"/>
</dbReference>
<dbReference type="eggNOG" id="COG5545">
    <property type="taxonomic scope" value="Bacteria"/>
</dbReference>
<dbReference type="InterPro" id="IPR003593">
    <property type="entry name" value="AAA+_ATPase"/>
</dbReference>
<evidence type="ECO:0000259" key="2">
    <source>
        <dbReference type="SMART" id="SM00382"/>
    </source>
</evidence>
<dbReference type="SUPFAM" id="SSF52540">
    <property type="entry name" value="P-loop containing nucleoside triphosphate hydrolases"/>
    <property type="match status" value="1"/>
</dbReference>
<dbReference type="EMBL" id="CP000115">
    <property type="protein sequence ID" value="ABA04890.1"/>
    <property type="molecule type" value="Genomic_DNA"/>
</dbReference>
<gene>
    <name evidence="4" type="ordered locus">Nwi_1629</name>
</gene>
<dbReference type="Gene3D" id="3.40.50.300">
    <property type="entry name" value="P-loop containing nucleotide triphosphate hydrolases"/>
    <property type="match status" value="1"/>
</dbReference>
<feature type="domain" description="DNA primase/polymerase bifunctional N-terminal" evidence="3">
    <location>
        <begin position="15"/>
        <end position="179"/>
    </location>
</feature>
<dbReference type="eggNOG" id="COG3598">
    <property type="taxonomic scope" value="Bacteria"/>
</dbReference>
<dbReference type="InterPro" id="IPR015330">
    <property type="entry name" value="DNA_primase/pol_bifunc_N"/>
</dbReference>
<evidence type="ECO:0000313" key="4">
    <source>
        <dbReference type="EMBL" id="ABA04890.1"/>
    </source>
</evidence>
<dbReference type="SUPFAM" id="SSF46785">
    <property type="entry name" value="Winged helix' DNA-binding domain"/>
    <property type="match status" value="1"/>
</dbReference>
<protein>
    <submittedName>
        <fullName evidence="4">RecA-family ATPase</fullName>
    </submittedName>
</protein>
<dbReference type="AlphaFoldDB" id="Q3SS51"/>
<dbReference type="RefSeq" id="WP_011314889.1">
    <property type="nucleotide sequence ID" value="NC_007406.1"/>
</dbReference>
<keyword evidence="1" id="KW-0238">DNA-binding</keyword>
<dbReference type="SUPFAM" id="SSF56747">
    <property type="entry name" value="Prim-pol domain"/>
    <property type="match status" value="1"/>
</dbReference>